<keyword evidence="4" id="KW-1185">Reference proteome</keyword>
<reference evidence="2" key="2">
    <citation type="submission" date="2019-06" db="EMBL/GenBank/DDBJ databases">
        <title>Genomics analysis of Aphanomyces spp. identifies a new class of oomycete effector associated with host adaptation.</title>
        <authorList>
            <person name="Gaulin E."/>
        </authorList>
    </citation>
    <scope>NUCLEOTIDE SEQUENCE</scope>
    <source>
        <strain evidence="2">CBS 578.67</strain>
    </source>
</reference>
<evidence type="ECO:0000313" key="4">
    <source>
        <dbReference type="Proteomes" id="UP000332933"/>
    </source>
</evidence>
<dbReference type="EMBL" id="VJMH01005345">
    <property type="protein sequence ID" value="KAF0697069.1"/>
    <property type="molecule type" value="Genomic_DNA"/>
</dbReference>
<evidence type="ECO:0000256" key="1">
    <source>
        <dbReference type="SAM" id="MobiDB-lite"/>
    </source>
</evidence>
<evidence type="ECO:0000313" key="3">
    <source>
        <dbReference type="EMBL" id="VFT89070.1"/>
    </source>
</evidence>
<dbReference type="AlphaFoldDB" id="A0A485KVF6"/>
<reference evidence="3 4" key="1">
    <citation type="submission" date="2019-03" db="EMBL/GenBank/DDBJ databases">
        <authorList>
            <person name="Gaulin E."/>
            <person name="Dumas B."/>
        </authorList>
    </citation>
    <scope>NUCLEOTIDE SEQUENCE [LARGE SCALE GENOMIC DNA]</scope>
    <source>
        <strain evidence="3">CBS 568.67</strain>
    </source>
</reference>
<proteinExistence type="predicted"/>
<organism evidence="3 4">
    <name type="scientific">Aphanomyces stellatus</name>
    <dbReference type="NCBI Taxonomy" id="120398"/>
    <lineage>
        <taxon>Eukaryota</taxon>
        <taxon>Sar</taxon>
        <taxon>Stramenopiles</taxon>
        <taxon>Oomycota</taxon>
        <taxon>Saprolegniomycetes</taxon>
        <taxon>Saprolegniales</taxon>
        <taxon>Verrucalvaceae</taxon>
        <taxon>Aphanomyces</taxon>
    </lineage>
</organism>
<sequence>MELLVLRLDHLKARSAYTTTLKTWLQESKLNGRLVSRGNLHVLVMEGPSAGIDTIAGQFETEPIDTNARDERCVDRFYDIVGREARETAKLKSGFTDMQLLNDAMLEKLVIDEWGVPRDWLDAARLTDRTKRFLAWKDEAKLARKQGRRRTAQVRDETKLKKREEKNKRQKLEQDAAAVNADSDVDDAAK</sequence>
<dbReference type="OrthoDB" id="167315at2759"/>
<dbReference type="EMBL" id="CAADRA010005366">
    <property type="protein sequence ID" value="VFT89070.1"/>
    <property type="molecule type" value="Genomic_DNA"/>
</dbReference>
<dbReference type="Proteomes" id="UP000332933">
    <property type="component" value="Unassembled WGS sequence"/>
</dbReference>
<feature type="compositionally biased region" description="Basic and acidic residues" evidence="1">
    <location>
        <begin position="153"/>
        <end position="174"/>
    </location>
</feature>
<feature type="region of interest" description="Disordered" evidence="1">
    <location>
        <begin position="146"/>
        <end position="190"/>
    </location>
</feature>
<gene>
    <name evidence="3" type="primary">Aste57867_12216</name>
    <name evidence="2" type="ORF">As57867_012171</name>
    <name evidence="3" type="ORF">ASTE57867_12216</name>
</gene>
<protein>
    <submittedName>
        <fullName evidence="3">Aste57867_12216 protein</fullName>
    </submittedName>
</protein>
<name>A0A485KVF6_9STRA</name>
<accession>A0A485KVF6</accession>
<evidence type="ECO:0000313" key="2">
    <source>
        <dbReference type="EMBL" id="KAF0697069.1"/>
    </source>
</evidence>